<evidence type="ECO:0000256" key="6">
    <source>
        <dbReference type="ARBA" id="ARBA00022763"/>
    </source>
</evidence>
<evidence type="ECO:0000256" key="8">
    <source>
        <dbReference type="ARBA" id="ARBA00023163"/>
    </source>
</evidence>
<dbReference type="Proteomes" id="UP000253941">
    <property type="component" value="Unassembled WGS sequence"/>
</dbReference>
<dbReference type="InterPro" id="IPR014048">
    <property type="entry name" value="MethylDNA_cys_MeTrfase_DNA-bd"/>
</dbReference>
<comment type="catalytic activity">
    <reaction evidence="1">
        <text>a 4-O-methyl-thymidine in DNA + L-cysteinyl-[protein] = a thymidine in DNA + S-methyl-L-cysteinyl-[protein]</text>
        <dbReference type="Rhea" id="RHEA:53428"/>
        <dbReference type="Rhea" id="RHEA-COMP:10131"/>
        <dbReference type="Rhea" id="RHEA-COMP:10132"/>
        <dbReference type="Rhea" id="RHEA-COMP:13555"/>
        <dbReference type="Rhea" id="RHEA-COMP:13556"/>
        <dbReference type="ChEBI" id="CHEBI:29950"/>
        <dbReference type="ChEBI" id="CHEBI:82612"/>
        <dbReference type="ChEBI" id="CHEBI:137386"/>
        <dbReference type="ChEBI" id="CHEBI:137387"/>
        <dbReference type="EC" id="2.1.1.63"/>
    </reaction>
</comment>
<organism evidence="12 13">
    <name type="scientific">Ferruginivarius sediminum</name>
    <dbReference type="NCBI Taxonomy" id="2661937"/>
    <lineage>
        <taxon>Bacteria</taxon>
        <taxon>Pseudomonadati</taxon>
        <taxon>Pseudomonadota</taxon>
        <taxon>Alphaproteobacteria</taxon>
        <taxon>Rhodospirillales</taxon>
        <taxon>Rhodospirillaceae</taxon>
        <taxon>Ferruginivarius</taxon>
    </lineage>
</organism>
<sequence>MSERTITTQPSAADRQLALVRRACAILEEADGERLTLAELAARLDVSPWHLQRLFRRIVGVSPRDYADARRDARFRAELRSGESVTSATYGAGYGSSSRVYEDAARRLGMTPASYAKGGAGARIAFGTIDSPLGLLIVAATDKGVCFVALGDSDEYLEHELRQEFPKADEIRRDDEAIRPALEVLLDYLTGRTPHMDLPLDVRATAFQRRVWQGLLAIPYGETRTYKQLAESLGIPKGQRAVGSACARNPVSLLVPCHRALRGDGGFGGYRWGVKRKKALLERESQGTTPPGDPASP</sequence>
<feature type="domain" description="HTH araC/xylS-type" evidence="11">
    <location>
        <begin position="21"/>
        <end position="118"/>
    </location>
</feature>
<dbReference type="CDD" id="cd06445">
    <property type="entry name" value="ATase"/>
    <property type="match status" value="1"/>
</dbReference>
<dbReference type="SUPFAM" id="SSF53155">
    <property type="entry name" value="Methylated DNA-protein cysteine methyltransferase domain"/>
    <property type="match status" value="1"/>
</dbReference>
<evidence type="ECO:0000256" key="9">
    <source>
        <dbReference type="ARBA" id="ARBA00023204"/>
    </source>
</evidence>
<keyword evidence="6" id="KW-0227">DNA damage</keyword>
<name>A0A369TCT0_9PROT</name>
<keyword evidence="9" id="KW-0234">DNA repair</keyword>
<evidence type="ECO:0000256" key="1">
    <source>
        <dbReference type="ARBA" id="ARBA00001286"/>
    </source>
</evidence>
<evidence type="ECO:0000313" key="12">
    <source>
        <dbReference type="EMBL" id="RDD63143.1"/>
    </source>
</evidence>
<dbReference type="InterPro" id="IPR036388">
    <property type="entry name" value="WH-like_DNA-bd_sf"/>
</dbReference>
<dbReference type="SUPFAM" id="SSF46767">
    <property type="entry name" value="Methylated DNA-protein cysteine methyltransferase, C-terminal domain"/>
    <property type="match status" value="1"/>
</dbReference>
<dbReference type="SUPFAM" id="SSF46689">
    <property type="entry name" value="Homeodomain-like"/>
    <property type="match status" value="1"/>
</dbReference>
<dbReference type="InterPro" id="IPR036631">
    <property type="entry name" value="MGMT_N_sf"/>
</dbReference>
<keyword evidence="4 12" id="KW-0489">Methyltransferase</keyword>
<dbReference type="FunFam" id="1.10.10.10:FF:000214">
    <property type="entry name" value="Methylated-DNA--protein-cysteine methyltransferase"/>
    <property type="match status" value="1"/>
</dbReference>
<dbReference type="PANTHER" id="PTHR10815:SF14">
    <property type="entry name" value="BIFUNCTIONAL TRANSCRIPTIONAL ACTIVATOR_DNA REPAIR ENZYME ADA"/>
    <property type="match status" value="1"/>
</dbReference>
<dbReference type="GO" id="GO:0003908">
    <property type="term" value="F:methylated-DNA-[protein]-cysteine S-methyltransferase activity"/>
    <property type="evidence" value="ECO:0007669"/>
    <property type="project" value="UniProtKB-EC"/>
</dbReference>
<comment type="similarity">
    <text evidence="2">Belongs to the MGMT family.</text>
</comment>
<dbReference type="GO" id="GO:0003700">
    <property type="term" value="F:DNA-binding transcription factor activity"/>
    <property type="evidence" value="ECO:0007669"/>
    <property type="project" value="InterPro"/>
</dbReference>
<evidence type="ECO:0000256" key="5">
    <source>
        <dbReference type="ARBA" id="ARBA00022679"/>
    </source>
</evidence>
<dbReference type="Gene3D" id="3.30.160.70">
    <property type="entry name" value="Methylated DNA-protein cysteine methyltransferase domain"/>
    <property type="match status" value="1"/>
</dbReference>
<proteinExistence type="inferred from homology"/>
<dbReference type="EMBL" id="QPMH01000003">
    <property type="protein sequence ID" value="RDD63143.1"/>
    <property type="molecule type" value="Genomic_DNA"/>
</dbReference>
<evidence type="ECO:0000259" key="11">
    <source>
        <dbReference type="PROSITE" id="PS01124"/>
    </source>
</evidence>
<dbReference type="RefSeq" id="WP_114581094.1">
    <property type="nucleotide sequence ID" value="NZ_QPMH01000003.1"/>
</dbReference>
<dbReference type="Gene3D" id="1.10.10.10">
    <property type="entry name" value="Winged helix-like DNA-binding domain superfamily/Winged helix DNA-binding domain"/>
    <property type="match status" value="1"/>
</dbReference>
<keyword evidence="8" id="KW-0804">Transcription</keyword>
<reference evidence="12 13" key="1">
    <citation type="submission" date="2018-07" db="EMBL/GenBank/DDBJ databases">
        <title>Venubactetium sediminum gen. nov., sp. nov., isolated from a marine solar saltern.</title>
        <authorList>
            <person name="Wang S."/>
        </authorList>
    </citation>
    <scope>NUCLEOTIDE SEQUENCE [LARGE SCALE GENOMIC DNA]</scope>
    <source>
        <strain evidence="12 13">WD2A32</strain>
    </source>
</reference>
<dbReference type="Pfam" id="PF02870">
    <property type="entry name" value="Methyltransf_1N"/>
    <property type="match status" value="1"/>
</dbReference>
<dbReference type="Gene3D" id="1.10.10.60">
    <property type="entry name" value="Homeodomain-like"/>
    <property type="match status" value="1"/>
</dbReference>
<dbReference type="GO" id="GO:0006281">
    <property type="term" value="P:DNA repair"/>
    <property type="evidence" value="ECO:0007669"/>
    <property type="project" value="UniProtKB-KW"/>
</dbReference>
<dbReference type="Pfam" id="PF12833">
    <property type="entry name" value="HTH_18"/>
    <property type="match status" value="1"/>
</dbReference>
<keyword evidence="13" id="KW-1185">Reference proteome</keyword>
<dbReference type="InterPro" id="IPR036217">
    <property type="entry name" value="MethylDNA_cys_MeTrfase_DNAb"/>
</dbReference>
<dbReference type="InterPro" id="IPR009057">
    <property type="entry name" value="Homeodomain-like_sf"/>
</dbReference>
<dbReference type="PANTHER" id="PTHR10815">
    <property type="entry name" value="METHYLATED-DNA--PROTEIN-CYSTEINE METHYLTRANSFERASE"/>
    <property type="match status" value="1"/>
</dbReference>
<dbReference type="GO" id="GO:0043565">
    <property type="term" value="F:sequence-specific DNA binding"/>
    <property type="evidence" value="ECO:0007669"/>
    <property type="project" value="InterPro"/>
</dbReference>
<dbReference type="EC" id="2.1.1.63" evidence="3"/>
<evidence type="ECO:0000256" key="3">
    <source>
        <dbReference type="ARBA" id="ARBA00011918"/>
    </source>
</evidence>
<accession>A0A369TCT0</accession>
<evidence type="ECO:0000256" key="4">
    <source>
        <dbReference type="ARBA" id="ARBA00022603"/>
    </source>
</evidence>
<keyword evidence="5 12" id="KW-0808">Transferase</keyword>
<dbReference type="InterPro" id="IPR008332">
    <property type="entry name" value="MethylG_MeTrfase_N"/>
</dbReference>
<evidence type="ECO:0000256" key="7">
    <source>
        <dbReference type="ARBA" id="ARBA00023015"/>
    </source>
</evidence>
<comment type="catalytic activity">
    <reaction evidence="10">
        <text>a 6-O-methyl-2'-deoxyguanosine in DNA + L-cysteinyl-[protein] = S-methyl-L-cysteinyl-[protein] + a 2'-deoxyguanosine in DNA</text>
        <dbReference type="Rhea" id="RHEA:24000"/>
        <dbReference type="Rhea" id="RHEA-COMP:10131"/>
        <dbReference type="Rhea" id="RHEA-COMP:10132"/>
        <dbReference type="Rhea" id="RHEA-COMP:11367"/>
        <dbReference type="Rhea" id="RHEA-COMP:11368"/>
        <dbReference type="ChEBI" id="CHEBI:29950"/>
        <dbReference type="ChEBI" id="CHEBI:82612"/>
        <dbReference type="ChEBI" id="CHEBI:85445"/>
        <dbReference type="ChEBI" id="CHEBI:85448"/>
        <dbReference type="EC" id="2.1.1.63"/>
    </reaction>
</comment>
<dbReference type="GO" id="GO:0032259">
    <property type="term" value="P:methylation"/>
    <property type="evidence" value="ECO:0007669"/>
    <property type="project" value="UniProtKB-KW"/>
</dbReference>
<evidence type="ECO:0000256" key="2">
    <source>
        <dbReference type="ARBA" id="ARBA00008711"/>
    </source>
</evidence>
<dbReference type="InterPro" id="IPR018060">
    <property type="entry name" value="HTH_AraC"/>
</dbReference>
<dbReference type="NCBIfam" id="TIGR00589">
    <property type="entry name" value="ogt"/>
    <property type="match status" value="1"/>
</dbReference>
<evidence type="ECO:0000256" key="10">
    <source>
        <dbReference type="ARBA" id="ARBA00049348"/>
    </source>
</evidence>
<dbReference type="Pfam" id="PF01035">
    <property type="entry name" value="DNA_binding_1"/>
    <property type="match status" value="1"/>
</dbReference>
<comment type="caution">
    <text evidence="12">The sequence shown here is derived from an EMBL/GenBank/DDBJ whole genome shotgun (WGS) entry which is preliminary data.</text>
</comment>
<gene>
    <name evidence="12" type="ORF">DRB17_05085</name>
</gene>
<protein>
    <recommendedName>
        <fullName evidence="3">methylated-DNA--[protein]-cysteine S-methyltransferase</fullName>
        <ecNumber evidence="3">2.1.1.63</ecNumber>
    </recommendedName>
</protein>
<keyword evidence="7" id="KW-0805">Transcription regulation</keyword>
<dbReference type="SMART" id="SM00342">
    <property type="entry name" value="HTH_ARAC"/>
    <property type="match status" value="1"/>
</dbReference>
<dbReference type="PROSITE" id="PS01124">
    <property type="entry name" value="HTH_ARAC_FAMILY_2"/>
    <property type="match status" value="1"/>
</dbReference>
<dbReference type="AlphaFoldDB" id="A0A369TCT0"/>
<evidence type="ECO:0000313" key="13">
    <source>
        <dbReference type="Proteomes" id="UP000253941"/>
    </source>
</evidence>